<dbReference type="InterPro" id="IPR036378">
    <property type="entry name" value="FAS1_dom_sf"/>
</dbReference>
<organism evidence="3 4">
    <name type="scientific">Massilia varians</name>
    <dbReference type="NCBI Taxonomy" id="457921"/>
    <lineage>
        <taxon>Bacteria</taxon>
        <taxon>Pseudomonadati</taxon>
        <taxon>Pseudomonadota</taxon>
        <taxon>Betaproteobacteria</taxon>
        <taxon>Burkholderiales</taxon>
        <taxon>Oxalobacteraceae</taxon>
        <taxon>Telluria group</taxon>
        <taxon>Massilia</taxon>
    </lineage>
</organism>
<protein>
    <submittedName>
        <fullName evidence="3">Beta-Ig-H3/fasciclin domain-containing protein</fullName>
    </submittedName>
</protein>
<dbReference type="PANTHER" id="PTHR10900">
    <property type="entry name" value="PERIOSTIN-RELATED"/>
    <property type="match status" value="1"/>
</dbReference>
<dbReference type="InterPro" id="IPR050904">
    <property type="entry name" value="Adhesion/Biosynth-related"/>
</dbReference>
<dbReference type="RefSeq" id="WP_281912995.1">
    <property type="nucleotide sequence ID" value="NZ_AP026966.1"/>
</dbReference>
<name>A0ABM8C3D0_9BURK</name>
<dbReference type="SMART" id="SM00554">
    <property type="entry name" value="FAS1"/>
    <property type="match status" value="2"/>
</dbReference>
<accession>A0ABM8C3D0</accession>
<dbReference type="Pfam" id="PF02469">
    <property type="entry name" value="Fasciclin"/>
    <property type="match status" value="2"/>
</dbReference>
<evidence type="ECO:0000313" key="4">
    <source>
        <dbReference type="Proteomes" id="UP001163336"/>
    </source>
</evidence>
<dbReference type="InterPro" id="IPR000782">
    <property type="entry name" value="FAS1_domain"/>
</dbReference>
<feature type="signal peptide" evidence="1">
    <location>
        <begin position="1"/>
        <end position="17"/>
    </location>
</feature>
<evidence type="ECO:0000256" key="1">
    <source>
        <dbReference type="SAM" id="SignalP"/>
    </source>
</evidence>
<dbReference type="EMBL" id="AP026966">
    <property type="protein sequence ID" value="BDT57673.1"/>
    <property type="molecule type" value="Genomic_DNA"/>
</dbReference>
<sequence>MTLQGFFKYGLVVFAFAGTLAGCGSSDDDEDMAPVAMQKNIADVAREQGFSALLAASSKAGIATTLADPNAQLTVFAPTDQAFGDLATRLGFASATAMVEALPASALQNILNYHVLTSRKASGDLAAGGATQQTAYTYAGAPSRLNFDFSSGVKITDAALTSATVTTANVGASNGVIHVVDKVLVPPGVLNIVQMAQANPVFSSLVSAVVASNLQGTLAGAGPFTVFAPTNTAFAAAPQGLTAAQLRTVLTYHVVSGQVLSTQIPFGAPVATVAGQNIVISAGTPPTIRDTTAVPARITAVDVRASNGVIHVVDKVLIPTL</sequence>
<evidence type="ECO:0000313" key="3">
    <source>
        <dbReference type="EMBL" id="BDT57673.1"/>
    </source>
</evidence>
<feature type="chain" id="PRO_5045513246" evidence="1">
    <location>
        <begin position="18"/>
        <end position="321"/>
    </location>
</feature>
<reference evidence="3" key="1">
    <citation type="submission" date="2022-11" db="EMBL/GenBank/DDBJ databases">
        <title>Isolation and characterization of PLA-degrading bacterium Massilia sp. from Antarctic soil.</title>
        <authorList>
            <person name="Sato K."/>
            <person name="Gomez-Fuentes C."/>
            <person name="Ahmad S.A."/>
            <person name="Zulkharnain A."/>
        </authorList>
    </citation>
    <scope>NUCLEOTIDE SEQUENCE</scope>
    <source>
        <strain evidence="3">N-3</strain>
    </source>
</reference>
<keyword evidence="1" id="KW-0732">Signal</keyword>
<dbReference type="Gene3D" id="2.30.180.10">
    <property type="entry name" value="FAS1 domain"/>
    <property type="match status" value="2"/>
</dbReference>
<proteinExistence type="predicted"/>
<dbReference type="PROSITE" id="PS50213">
    <property type="entry name" value="FAS1"/>
    <property type="match status" value="2"/>
</dbReference>
<feature type="domain" description="FAS1" evidence="2">
    <location>
        <begin position="189"/>
        <end position="317"/>
    </location>
</feature>
<gene>
    <name evidence="3" type="ORF">MasN3_11670</name>
</gene>
<feature type="domain" description="FAS1" evidence="2">
    <location>
        <begin position="37"/>
        <end position="184"/>
    </location>
</feature>
<dbReference type="SUPFAM" id="SSF82153">
    <property type="entry name" value="FAS1 domain"/>
    <property type="match status" value="2"/>
</dbReference>
<evidence type="ECO:0000259" key="2">
    <source>
        <dbReference type="PROSITE" id="PS50213"/>
    </source>
</evidence>
<keyword evidence="4" id="KW-1185">Reference proteome</keyword>
<dbReference type="Proteomes" id="UP001163336">
    <property type="component" value="Chromosome"/>
</dbReference>
<dbReference type="PANTHER" id="PTHR10900:SF77">
    <property type="entry name" value="FI19380P1"/>
    <property type="match status" value="1"/>
</dbReference>